<sequence>MYTSEDRIQFPRIRRLSHFVAKVAKSLFPKAEIRFLQRFSCDVTPCWKEELVLLRRGITLNGVFEHLLAVRFQTFSLESCLTSELMSCRRRASYCSKHIAIVSDLHLLVSLICKCCFSASTLRVFQQNKVSFNYPASWSVFPS</sequence>
<name>A0A4Y2KIM1_ARAVE</name>
<evidence type="ECO:0000313" key="2">
    <source>
        <dbReference type="Proteomes" id="UP000499080"/>
    </source>
</evidence>
<comment type="caution">
    <text evidence="1">The sequence shown here is derived from an EMBL/GenBank/DDBJ whole genome shotgun (WGS) entry which is preliminary data.</text>
</comment>
<gene>
    <name evidence="1" type="ORF">AVEN_156648_1</name>
</gene>
<organism evidence="1 2">
    <name type="scientific">Araneus ventricosus</name>
    <name type="common">Orbweaver spider</name>
    <name type="synonym">Epeira ventricosa</name>
    <dbReference type="NCBI Taxonomy" id="182803"/>
    <lineage>
        <taxon>Eukaryota</taxon>
        <taxon>Metazoa</taxon>
        <taxon>Ecdysozoa</taxon>
        <taxon>Arthropoda</taxon>
        <taxon>Chelicerata</taxon>
        <taxon>Arachnida</taxon>
        <taxon>Araneae</taxon>
        <taxon>Araneomorphae</taxon>
        <taxon>Entelegynae</taxon>
        <taxon>Araneoidea</taxon>
        <taxon>Araneidae</taxon>
        <taxon>Araneus</taxon>
    </lineage>
</organism>
<dbReference type="EMBL" id="BGPR01004706">
    <property type="protein sequence ID" value="GBN02484.1"/>
    <property type="molecule type" value="Genomic_DNA"/>
</dbReference>
<proteinExistence type="predicted"/>
<accession>A0A4Y2KIM1</accession>
<dbReference type="AlphaFoldDB" id="A0A4Y2KIM1"/>
<reference evidence="1 2" key="1">
    <citation type="journal article" date="2019" name="Sci. Rep.">
        <title>Orb-weaving spider Araneus ventricosus genome elucidates the spidroin gene catalogue.</title>
        <authorList>
            <person name="Kono N."/>
            <person name="Nakamura H."/>
            <person name="Ohtoshi R."/>
            <person name="Moran D.A.P."/>
            <person name="Shinohara A."/>
            <person name="Yoshida Y."/>
            <person name="Fujiwara M."/>
            <person name="Mori M."/>
            <person name="Tomita M."/>
            <person name="Arakawa K."/>
        </authorList>
    </citation>
    <scope>NUCLEOTIDE SEQUENCE [LARGE SCALE GENOMIC DNA]</scope>
</reference>
<dbReference type="Proteomes" id="UP000499080">
    <property type="component" value="Unassembled WGS sequence"/>
</dbReference>
<evidence type="ECO:0000313" key="1">
    <source>
        <dbReference type="EMBL" id="GBN02484.1"/>
    </source>
</evidence>
<protein>
    <submittedName>
        <fullName evidence="1">Uncharacterized protein</fullName>
    </submittedName>
</protein>
<keyword evidence="2" id="KW-1185">Reference proteome</keyword>